<dbReference type="AlphaFoldDB" id="A0A6A6QHI8"/>
<dbReference type="Gene3D" id="3.40.50.720">
    <property type="entry name" value="NAD(P)-binding Rossmann-like Domain"/>
    <property type="match status" value="1"/>
</dbReference>
<dbReference type="SUPFAM" id="SSF50129">
    <property type="entry name" value="GroES-like"/>
    <property type="match status" value="1"/>
</dbReference>
<dbReference type="InterPro" id="IPR041694">
    <property type="entry name" value="ADH_N_2"/>
</dbReference>
<dbReference type="Gene3D" id="3.90.180.10">
    <property type="entry name" value="Medium-chain alcohol dehydrogenases, catalytic domain"/>
    <property type="match status" value="1"/>
</dbReference>
<sequence>MADTYTAVTLAERPKADIIPGETFKVEERPVPKESDLKDGEVIFETKYLSLDPAMRGWLNDARSYVPPVQISEVMRGLAAGVVTASKSEKFPVGTTATGTVGWTEIAVVNEKALEKVEIPRNGKLTDSLGVLGMTGLTAYFGLLRIGLPKPGETVVVSGAAGATGSVVGQIAKIHGCRVIGVCGSDSKCSWLKEELGFDEAVNYKDPEFAKKFRDVTKSLIDVFFDNVGGDVLDLALSRAKKNARFVICGGISQYNAVDKKGPANYLMIIAMRIRMEGFIVFDFASEYAEASKDLAQWLSEGKIKRKETIIKGGLKEADKALVQLYKGINTGKLLVEVKPESEQSKL</sequence>
<evidence type="ECO:0000313" key="4">
    <source>
        <dbReference type="Proteomes" id="UP000799750"/>
    </source>
</evidence>
<evidence type="ECO:0000313" key="3">
    <source>
        <dbReference type="EMBL" id="KAF2491671.1"/>
    </source>
</evidence>
<dbReference type="Proteomes" id="UP000799750">
    <property type="component" value="Unassembled WGS sequence"/>
</dbReference>
<dbReference type="EMBL" id="MU004195">
    <property type="protein sequence ID" value="KAF2491671.1"/>
    <property type="molecule type" value="Genomic_DNA"/>
</dbReference>
<reference evidence="3" key="1">
    <citation type="journal article" date="2020" name="Stud. Mycol.">
        <title>101 Dothideomycetes genomes: a test case for predicting lifestyles and emergence of pathogens.</title>
        <authorList>
            <person name="Haridas S."/>
            <person name="Albert R."/>
            <person name="Binder M."/>
            <person name="Bloem J."/>
            <person name="Labutti K."/>
            <person name="Salamov A."/>
            <person name="Andreopoulos B."/>
            <person name="Baker S."/>
            <person name="Barry K."/>
            <person name="Bills G."/>
            <person name="Bluhm B."/>
            <person name="Cannon C."/>
            <person name="Castanera R."/>
            <person name="Culley D."/>
            <person name="Daum C."/>
            <person name="Ezra D."/>
            <person name="Gonzalez J."/>
            <person name="Henrissat B."/>
            <person name="Kuo A."/>
            <person name="Liang C."/>
            <person name="Lipzen A."/>
            <person name="Lutzoni F."/>
            <person name="Magnuson J."/>
            <person name="Mondo S."/>
            <person name="Nolan M."/>
            <person name="Ohm R."/>
            <person name="Pangilinan J."/>
            <person name="Park H.-J."/>
            <person name="Ramirez L."/>
            <person name="Alfaro M."/>
            <person name="Sun H."/>
            <person name="Tritt A."/>
            <person name="Yoshinaga Y."/>
            <person name="Zwiers L.-H."/>
            <person name="Turgeon B."/>
            <person name="Goodwin S."/>
            <person name="Spatafora J."/>
            <person name="Crous P."/>
            <person name="Grigoriev I."/>
        </authorList>
    </citation>
    <scope>NUCLEOTIDE SEQUENCE</scope>
    <source>
        <strain evidence="3">CBS 269.34</strain>
    </source>
</reference>
<dbReference type="OrthoDB" id="809632at2759"/>
<gene>
    <name evidence="3" type="ORF">BU16DRAFT_552328</name>
</gene>
<accession>A0A6A6QHI8</accession>
<dbReference type="Pfam" id="PF00107">
    <property type="entry name" value="ADH_zinc_N"/>
    <property type="match status" value="1"/>
</dbReference>
<dbReference type="InterPro" id="IPR045010">
    <property type="entry name" value="MDR_fam"/>
</dbReference>
<dbReference type="CDD" id="cd05288">
    <property type="entry name" value="PGDH"/>
    <property type="match status" value="1"/>
</dbReference>
<dbReference type="PANTHER" id="PTHR43205:SF42">
    <property type="entry name" value="ALCOHOL DEHYDROGENASE, ZINC-CONTAINING (AFU_ORTHOLOGUE AFUA_7G04530)"/>
    <property type="match status" value="1"/>
</dbReference>
<dbReference type="FunFam" id="3.40.50.720:FF:000121">
    <property type="entry name" value="Prostaglandin reductase 2"/>
    <property type="match status" value="1"/>
</dbReference>
<dbReference type="SUPFAM" id="SSF51735">
    <property type="entry name" value="NAD(P)-binding Rossmann-fold domains"/>
    <property type="match status" value="1"/>
</dbReference>
<name>A0A6A6QHI8_9PEZI</name>
<feature type="domain" description="Enoyl reductase (ER)" evidence="2">
    <location>
        <begin position="21"/>
        <end position="336"/>
    </location>
</feature>
<dbReference type="InterPro" id="IPR013149">
    <property type="entry name" value="ADH-like_C"/>
</dbReference>
<keyword evidence="1" id="KW-0560">Oxidoreductase</keyword>
<evidence type="ECO:0000256" key="1">
    <source>
        <dbReference type="ARBA" id="ARBA00023002"/>
    </source>
</evidence>
<protein>
    <submittedName>
        <fullName evidence="3">NAD(P)-binding protein</fullName>
    </submittedName>
</protein>
<evidence type="ECO:0000259" key="2">
    <source>
        <dbReference type="SMART" id="SM00829"/>
    </source>
</evidence>
<proteinExistence type="predicted"/>
<dbReference type="PANTHER" id="PTHR43205">
    <property type="entry name" value="PROSTAGLANDIN REDUCTASE"/>
    <property type="match status" value="1"/>
</dbReference>
<dbReference type="InterPro" id="IPR020843">
    <property type="entry name" value="ER"/>
</dbReference>
<organism evidence="3 4">
    <name type="scientific">Lophium mytilinum</name>
    <dbReference type="NCBI Taxonomy" id="390894"/>
    <lineage>
        <taxon>Eukaryota</taxon>
        <taxon>Fungi</taxon>
        <taxon>Dikarya</taxon>
        <taxon>Ascomycota</taxon>
        <taxon>Pezizomycotina</taxon>
        <taxon>Dothideomycetes</taxon>
        <taxon>Pleosporomycetidae</taxon>
        <taxon>Mytilinidiales</taxon>
        <taxon>Mytilinidiaceae</taxon>
        <taxon>Lophium</taxon>
    </lineage>
</organism>
<dbReference type="Pfam" id="PF16884">
    <property type="entry name" value="ADH_N_2"/>
    <property type="match status" value="1"/>
</dbReference>
<keyword evidence="4" id="KW-1185">Reference proteome</keyword>
<dbReference type="InterPro" id="IPR036291">
    <property type="entry name" value="NAD(P)-bd_dom_sf"/>
</dbReference>
<dbReference type="GO" id="GO:0016628">
    <property type="term" value="F:oxidoreductase activity, acting on the CH-CH group of donors, NAD or NADP as acceptor"/>
    <property type="evidence" value="ECO:0007669"/>
    <property type="project" value="InterPro"/>
</dbReference>
<dbReference type="SMART" id="SM00829">
    <property type="entry name" value="PKS_ER"/>
    <property type="match status" value="1"/>
</dbReference>
<dbReference type="InterPro" id="IPR011032">
    <property type="entry name" value="GroES-like_sf"/>
</dbReference>